<dbReference type="Proteomes" id="UP000017396">
    <property type="component" value="Chromosome"/>
</dbReference>
<evidence type="ECO:0000313" key="1">
    <source>
        <dbReference type="EMBL" id="AGY60602.1"/>
    </source>
</evidence>
<dbReference type="EMBL" id="CP003587">
    <property type="protein sequence ID" value="AGY60602.1"/>
    <property type="molecule type" value="Genomic_DNA"/>
</dbReference>
<accession>U5QNN8</accession>
<reference evidence="1 2" key="1">
    <citation type="journal article" date="2013" name="PLoS ONE">
        <title>Cultivation and Complete Genome Sequencing of Gloeobacter kilaueensis sp. nov., from a Lava Cave in Kilauea Caldera, Hawai'i.</title>
        <authorList>
            <person name="Saw J.H."/>
            <person name="Schatz M."/>
            <person name="Brown M.V."/>
            <person name="Kunkel D.D."/>
            <person name="Foster J.S."/>
            <person name="Shick H."/>
            <person name="Christensen S."/>
            <person name="Hou S."/>
            <person name="Wan X."/>
            <person name="Donachie S.P."/>
        </authorList>
    </citation>
    <scope>NUCLEOTIDE SEQUENCE [LARGE SCALE GENOMIC DNA]</scope>
    <source>
        <strain evidence="2">JS</strain>
    </source>
</reference>
<evidence type="ECO:0000313" key="2">
    <source>
        <dbReference type="Proteomes" id="UP000017396"/>
    </source>
</evidence>
<protein>
    <submittedName>
        <fullName evidence="1">Uncharacterized protein</fullName>
    </submittedName>
</protein>
<proteinExistence type="predicted"/>
<gene>
    <name evidence="1" type="ORF">GKIL_4356</name>
</gene>
<dbReference type="STRING" id="1183438.GKIL_4356"/>
<keyword evidence="2" id="KW-1185">Reference proteome</keyword>
<organism evidence="1 2">
    <name type="scientific">Gloeobacter kilaueensis (strain ATCC BAA-2537 / CCAP 1431/1 / ULC 316 / JS1)</name>
    <dbReference type="NCBI Taxonomy" id="1183438"/>
    <lineage>
        <taxon>Bacteria</taxon>
        <taxon>Bacillati</taxon>
        <taxon>Cyanobacteriota</taxon>
        <taxon>Cyanophyceae</taxon>
        <taxon>Gloeobacterales</taxon>
        <taxon>Gloeobacteraceae</taxon>
        <taxon>Gloeobacter</taxon>
    </lineage>
</organism>
<dbReference type="HOGENOM" id="CLU_1979934_0_0_3"/>
<name>U5QNN8_GLOK1</name>
<dbReference type="RefSeq" id="WP_023175975.1">
    <property type="nucleotide sequence ID" value="NC_022600.1"/>
</dbReference>
<dbReference type="eggNOG" id="COG2219">
    <property type="taxonomic scope" value="Bacteria"/>
</dbReference>
<dbReference type="AlphaFoldDB" id="U5QNN8"/>
<dbReference type="KEGG" id="glj:GKIL_4356"/>
<sequence length="128" mass="15150">MTIKQLRNSPMMAHLIDALEAGQDIGHNGRLVFVMVARHFLKPEELLKYLQKDPNCSEAEARSLYQQVEEREYSPPRRERILEFQKQQDFPICPDPDNPDSCNVYRELEFPQEVYDKISSYHEQKSEH</sequence>
<dbReference type="OrthoDB" id="5513068at2"/>